<evidence type="ECO:0000313" key="3">
    <source>
        <dbReference type="EMBL" id="JAU51070.1"/>
    </source>
</evidence>
<name>A0A1J3HUZ6_NOCCA</name>
<keyword evidence="1" id="KW-0472">Membrane</keyword>
<dbReference type="AlphaFoldDB" id="A0A1J3HUZ6"/>
<keyword evidence="1" id="KW-0812">Transmembrane</keyword>
<proteinExistence type="predicted"/>
<gene>
    <name evidence="2" type="ORF">GA_TR14130_c0_g1_i1_g.44220</name>
    <name evidence="3" type="ORF">LC_TR19916_c0_g1_i1_g.66540</name>
    <name evidence="4" type="ORF">LE_TR17738_c0_g1_i1_g.57219</name>
    <name evidence="5" type="ORF">MP_TR26852_c0_g1_i1_g.79928</name>
</gene>
<keyword evidence="1" id="KW-1133">Transmembrane helix</keyword>
<protein>
    <submittedName>
        <fullName evidence="4">Uncharacterized protein</fullName>
    </submittedName>
</protein>
<sequence length="72" mass="8322">MVDDLSRVFRRVFFAFILYVVFVCSIVITLGTGLNSFGIIIIWRGYLLRAEMGDIRIFCLEIFLLAFLSHSI</sequence>
<evidence type="ECO:0000313" key="5">
    <source>
        <dbReference type="EMBL" id="JAU92392.1"/>
    </source>
</evidence>
<dbReference type="EMBL" id="GEVK01001762">
    <property type="protein sequence ID" value="JAU51070.1"/>
    <property type="molecule type" value="Transcribed_RNA"/>
</dbReference>
<evidence type="ECO:0000313" key="4">
    <source>
        <dbReference type="EMBL" id="JAU70684.1"/>
    </source>
</evidence>
<evidence type="ECO:0000313" key="2">
    <source>
        <dbReference type="EMBL" id="JAU25578.1"/>
    </source>
</evidence>
<accession>A0A1J3HUZ6</accession>
<dbReference type="EMBL" id="GEVI01006742">
    <property type="protein sequence ID" value="JAU25578.1"/>
    <property type="molecule type" value="Transcribed_RNA"/>
</dbReference>
<organism evidence="4">
    <name type="scientific">Noccaea caerulescens</name>
    <name type="common">Alpine penny-cress</name>
    <name type="synonym">Thlaspi caerulescens</name>
    <dbReference type="NCBI Taxonomy" id="107243"/>
    <lineage>
        <taxon>Eukaryota</taxon>
        <taxon>Viridiplantae</taxon>
        <taxon>Streptophyta</taxon>
        <taxon>Embryophyta</taxon>
        <taxon>Tracheophyta</taxon>
        <taxon>Spermatophyta</taxon>
        <taxon>Magnoliopsida</taxon>
        <taxon>eudicotyledons</taxon>
        <taxon>Gunneridae</taxon>
        <taxon>Pentapetalae</taxon>
        <taxon>rosids</taxon>
        <taxon>malvids</taxon>
        <taxon>Brassicales</taxon>
        <taxon>Brassicaceae</taxon>
        <taxon>Coluteocarpeae</taxon>
        <taxon>Noccaea</taxon>
    </lineage>
</organism>
<evidence type="ECO:0000256" key="1">
    <source>
        <dbReference type="SAM" id="Phobius"/>
    </source>
</evidence>
<dbReference type="EMBL" id="GEVL01006657">
    <property type="protein sequence ID" value="JAU70684.1"/>
    <property type="molecule type" value="Transcribed_RNA"/>
</dbReference>
<dbReference type="EMBL" id="GEVM01013546">
    <property type="protein sequence ID" value="JAU92392.1"/>
    <property type="molecule type" value="Transcribed_RNA"/>
</dbReference>
<reference evidence="4" key="1">
    <citation type="submission" date="2016-07" db="EMBL/GenBank/DDBJ databases">
        <title>De novo transcriptome assembly of four accessions of the metal hyperaccumulator plant Noccaea caerulescens.</title>
        <authorList>
            <person name="Blande D."/>
            <person name="Halimaa P."/>
            <person name="Tervahauta A.I."/>
            <person name="Aarts M.G."/>
            <person name="Karenlampi S.O."/>
        </authorList>
    </citation>
    <scope>NUCLEOTIDE SEQUENCE</scope>
</reference>
<feature type="transmembrane region" description="Helical" evidence="1">
    <location>
        <begin position="12"/>
        <end position="43"/>
    </location>
</feature>